<dbReference type="Proteomes" id="UP000196027">
    <property type="component" value="Chromosome"/>
</dbReference>
<organism evidence="1 2">
    <name type="scientific">Oleiphilus messinensis</name>
    <dbReference type="NCBI Taxonomy" id="141451"/>
    <lineage>
        <taxon>Bacteria</taxon>
        <taxon>Pseudomonadati</taxon>
        <taxon>Pseudomonadota</taxon>
        <taxon>Gammaproteobacteria</taxon>
        <taxon>Oceanospirillales</taxon>
        <taxon>Oleiphilaceae</taxon>
        <taxon>Oleiphilus</taxon>
    </lineage>
</organism>
<name>A0A1Y0ICY2_9GAMM</name>
<evidence type="ECO:0000313" key="2">
    <source>
        <dbReference type="Proteomes" id="UP000196027"/>
    </source>
</evidence>
<proteinExistence type="predicted"/>
<dbReference type="EMBL" id="CP021425">
    <property type="protein sequence ID" value="ARU58377.1"/>
    <property type="molecule type" value="Genomic_DNA"/>
</dbReference>
<evidence type="ECO:0000313" key="1">
    <source>
        <dbReference type="EMBL" id="ARU58377.1"/>
    </source>
</evidence>
<dbReference type="AlphaFoldDB" id="A0A1Y0ICY2"/>
<keyword evidence="2" id="KW-1185">Reference proteome</keyword>
<dbReference type="KEGG" id="ome:OLMES_4380"/>
<sequence length="111" mass="12557">MAGIRAVTGDRLMGWFSKKKCDVDALIEHIDTTLASEISNTFEITDGQLQLTPHSQGLDILYSFTKKPKITVRKKISYQIKQKDLETGNADALYQEAREGLMKLVQIRLDD</sequence>
<protein>
    <submittedName>
        <fullName evidence="1">Uncharacterized protein</fullName>
    </submittedName>
</protein>
<accession>A0A1Y0ICY2</accession>
<gene>
    <name evidence="1" type="ORF">OLMES_4380</name>
</gene>
<reference evidence="1 2" key="1">
    <citation type="submission" date="2017-05" db="EMBL/GenBank/DDBJ databases">
        <title>Genomic insights into alkan degradation activity of Oleiphilus messinensis.</title>
        <authorList>
            <person name="Kozyavkin S.A."/>
            <person name="Slesarev A.I."/>
            <person name="Golyshin P.N."/>
            <person name="Korzhenkov A."/>
            <person name="Golyshina O.N."/>
            <person name="Toshchakov S.V."/>
        </authorList>
    </citation>
    <scope>NUCLEOTIDE SEQUENCE [LARGE SCALE GENOMIC DNA]</scope>
    <source>
        <strain evidence="1 2">ME102</strain>
    </source>
</reference>